<feature type="domain" description="HTH arsR-type" evidence="1">
    <location>
        <begin position="14"/>
        <end position="96"/>
    </location>
</feature>
<dbReference type="InterPro" id="IPR011991">
    <property type="entry name" value="ArsR-like_HTH"/>
</dbReference>
<keyword evidence="3" id="KW-1185">Reference proteome</keyword>
<name>A0A562IV20_9ACTN</name>
<evidence type="ECO:0000259" key="1">
    <source>
        <dbReference type="SMART" id="SM00418"/>
    </source>
</evidence>
<protein>
    <submittedName>
        <fullName evidence="2">Helix-turn-helix protein</fullName>
    </submittedName>
</protein>
<dbReference type="AlphaFoldDB" id="A0A562IV20"/>
<dbReference type="InterPro" id="IPR001845">
    <property type="entry name" value="HTH_ArsR_DNA-bd_dom"/>
</dbReference>
<evidence type="ECO:0000313" key="3">
    <source>
        <dbReference type="Proteomes" id="UP000321490"/>
    </source>
</evidence>
<dbReference type="SUPFAM" id="SSF46785">
    <property type="entry name" value="Winged helix' DNA-binding domain"/>
    <property type="match status" value="1"/>
</dbReference>
<gene>
    <name evidence="2" type="ORF">JD78_03343</name>
</gene>
<dbReference type="InterPro" id="IPR036390">
    <property type="entry name" value="WH_DNA-bd_sf"/>
</dbReference>
<dbReference type="InterPro" id="IPR036388">
    <property type="entry name" value="WH-like_DNA-bd_sf"/>
</dbReference>
<organism evidence="2 3">
    <name type="scientific">Modestobacter roseus</name>
    <dbReference type="NCBI Taxonomy" id="1181884"/>
    <lineage>
        <taxon>Bacteria</taxon>
        <taxon>Bacillati</taxon>
        <taxon>Actinomycetota</taxon>
        <taxon>Actinomycetes</taxon>
        <taxon>Geodermatophilales</taxon>
        <taxon>Geodermatophilaceae</taxon>
        <taxon>Modestobacter</taxon>
    </lineage>
</organism>
<dbReference type="Gene3D" id="1.10.10.10">
    <property type="entry name" value="Winged helix-like DNA-binding domain superfamily/Winged helix DNA-binding domain"/>
    <property type="match status" value="1"/>
</dbReference>
<dbReference type="RefSeq" id="WP_153359608.1">
    <property type="nucleotide sequence ID" value="NZ_JABGDC010000071.1"/>
</dbReference>
<reference evidence="2 3" key="1">
    <citation type="submission" date="2019-07" db="EMBL/GenBank/DDBJ databases">
        <title>R&amp;d 2014.</title>
        <authorList>
            <person name="Klenk H.-P."/>
        </authorList>
    </citation>
    <scope>NUCLEOTIDE SEQUENCE [LARGE SCALE GENOMIC DNA]</scope>
    <source>
        <strain evidence="2 3">DSM 45764</strain>
    </source>
</reference>
<dbReference type="OrthoDB" id="7945987at2"/>
<proteinExistence type="predicted"/>
<dbReference type="SMART" id="SM00418">
    <property type="entry name" value="HTH_ARSR"/>
    <property type="match status" value="1"/>
</dbReference>
<dbReference type="GO" id="GO:0003700">
    <property type="term" value="F:DNA-binding transcription factor activity"/>
    <property type="evidence" value="ECO:0007669"/>
    <property type="project" value="InterPro"/>
</dbReference>
<dbReference type="Pfam" id="PF12840">
    <property type="entry name" value="HTH_20"/>
    <property type="match status" value="1"/>
</dbReference>
<dbReference type="CDD" id="cd00090">
    <property type="entry name" value="HTH_ARSR"/>
    <property type="match status" value="1"/>
</dbReference>
<accession>A0A562IV20</accession>
<dbReference type="Proteomes" id="UP000321490">
    <property type="component" value="Unassembled WGS sequence"/>
</dbReference>
<sequence>MTDDPGRRELRDPQAIRALAHPLRIALLEVLSGEGTATATRCAELLGESVASCSFHLRTLEKHGFIERAPGEGREKPWRLLALTQEIRPADDEAGRAAGTATDDFFLDHETARIRAWWDRRAQDDPEWRHATWMTGSTSWLTRAELAELQTEIGAVVERFFVDRAEGAAQRPGARPVRLFTATSVGLSNGVG</sequence>
<evidence type="ECO:0000313" key="2">
    <source>
        <dbReference type="EMBL" id="TWH74798.1"/>
    </source>
</evidence>
<comment type="caution">
    <text evidence="2">The sequence shown here is derived from an EMBL/GenBank/DDBJ whole genome shotgun (WGS) entry which is preliminary data.</text>
</comment>
<dbReference type="EMBL" id="VLKF01000001">
    <property type="protein sequence ID" value="TWH74798.1"/>
    <property type="molecule type" value="Genomic_DNA"/>
</dbReference>